<evidence type="ECO:0008006" key="3">
    <source>
        <dbReference type="Google" id="ProtNLM"/>
    </source>
</evidence>
<dbReference type="EMBL" id="CP015600">
    <property type="protein sequence ID" value="ANF88658.1"/>
    <property type="molecule type" value="Genomic_DNA"/>
</dbReference>
<dbReference type="Proteomes" id="UP000077829">
    <property type="component" value="Chromosome"/>
</dbReference>
<dbReference type="PATRIC" id="fig|219572.3.peg.5466"/>
<dbReference type="STRING" id="219572.A7J50_5323"/>
<name>A0A172Z8G7_9PSED</name>
<organism evidence="1 2">
    <name type="scientific">Pseudomonas antarctica</name>
    <dbReference type="NCBI Taxonomy" id="219572"/>
    <lineage>
        <taxon>Bacteria</taxon>
        <taxon>Pseudomonadati</taxon>
        <taxon>Pseudomonadota</taxon>
        <taxon>Gammaproteobacteria</taxon>
        <taxon>Pseudomonadales</taxon>
        <taxon>Pseudomonadaceae</taxon>
        <taxon>Pseudomonas</taxon>
    </lineage>
</organism>
<evidence type="ECO:0000313" key="1">
    <source>
        <dbReference type="EMBL" id="ANF88658.1"/>
    </source>
</evidence>
<evidence type="ECO:0000313" key="2">
    <source>
        <dbReference type="Proteomes" id="UP000077829"/>
    </source>
</evidence>
<sequence>MVSRNKSLEKRMAVMRKPGSYSDVVYGLEGYLFGYLVKEKGATPDIALSGLAHDLARCNARPLAVWWEFEDQGLPKGGVVPEEFDFDHQMHLKKIRDSADTLYKLLNERRTPLELSSAIGATEAMFLTPAGTVGSRTLERSLLCRLGDLISLIPDVKPTELAQKVKGGNMIRQEAIRALLAIWARAGDGEPKFQRKGSAGGATGPFAEFCDGVLKAVGIKTNGLEALIREAEEIWREGSAS</sequence>
<reference evidence="1 2" key="1">
    <citation type="submission" date="2016-05" db="EMBL/GenBank/DDBJ databases">
        <title>Complete genome sequence of Pseudomonas antarctica PAMC 27494.</title>
        <authorList>
            <person name="Lee J."/>
        </authorList>
    </citation>
    <scope>NUCLEOTIDE SEQUENCE [LARGE SCALE GENOMIC DNA]</scope>
    <source>
        <strain evidence="1 2">PAMC 27494</strain>
    </source>
</reference>
<proteinExistence type="predicted"/>
<dbReference type="KEGG" id="panr:A7J50_5323"/>
<protein>
    <recommendedName>
        <fullName evidence="3">HD domain-containing protein</fullName>
    </recommendedName>
</protein>
<dbReference type="AlphaFoldDB" id="A0A172Z8G7"/>
<accession>A0A172Z8G7</accession>
<gene>
    <name evidence="1" type="ORF">A7J50_5323</name>
</gene>